<gene>
    <name evidence="2" type="ORF">HINF_LOCUS35959</name>
    <name evidence="1" type="ORF">HINF_LOCUS40720</name>
</gene>
<evidence type="ECO:0000313" key="1">
    <source>
        <dbReference type="EMBL" id="CAI9953075.1"/>
    </source>
</evidence>
<reference evidence="2 3" key="2">
    <citation type="submission" date="2024-07" db="EMBL/GenBank/DDBJ databases">
        <authorList>
            <person name="Akdeniz Z."/>
        </authorList>
    </citation>
    <scope>NUCLEOTIDE SEQUENCE [LARGE SCALE GENOMIC DNA]</scope>
</reference>
<dbReference type="EMBL" id="CATOUU010000836">
    <property type="protein sequence ID" value="CAI9953075.1"/>
    <property type="molecule type" value="Genomic_DNA"/>
</dbReference>
<keyword evidence="3" id="KW-1185">Reference proteome</keyword>
<dbReference type="EMBL" id="CAXDID020000131">
    <property type="protein sequence ID" value="CAL6035500.1"/>
    <property type="molecule type" value="Genomic_DNA"/>
</dbReference>
<evidence type="ECO:0000313" key="3">
    <source>
        <dbReference type="Proteomes" id="UP001642409"/>
    </source>
</evidence>
<reference evidence="1" key="1">
    <citation type="submission" date="2023-06" db="EMBL/GenBank/DDBJ databases">
        <authorList>
            <person name="Kurt Z."/>
        </authorList>
    </citation>
    <scope>NUCLEOTIDE SEQUENCE</scope>
</reference>
<protein>
    <submittedName>
        <fullName evidence="2">Hypothetical_protein</fullName>
    </submittedName>
</protein>
<organism evidence="1">
    <name type="scientific">Hexamita inflata</name>
    <dbReference type="NCBI Taxonomy" id="28002"/>
    <lineage>
        <taxon>Eukaryota</taxon>
        <taxon>Metamonada</taxon>
        <taxon>Diplomonadida</taxon>
        <taxon>Hexamitidae</taxon>
        <taxon>Hexamitinae</taxon>
        <taxon>Hexamita</taxon>
    </lineage>
</organism>
<dbReference type="AlphaFoldDB" id="A0AA86QJZ3"/>
<comment type="caution">
    <text evidence="1">The sequence shown here is derived from an EMBL/GenBank/DDBJ whole genome shotgun (WGS) entry which is preliminary data.</text>
</comment>
<dbReference type="Proteomes" id="UP001642409">
    <property type="component" value="Unassembled WGS sequence"/>
</dbReference>
<sequence length="107" mass="12137">MYVRRTSATKTGIHLRRTICVSKEAMERLPLSNPEGSLTAAQHLEPGILPSATDWPHLRKWYFTNASSALALTAEPNRSHFIILILQFLGKQQGSVFEVMQYSYVFN</sequence>
<proteinExistence type="predicted"/>
<name>A0AA86QJZ3_9EUKA</name>
<evidence type="ECO:0000313" key="2">
    <source>
        <dbReference type="EMBL" id="CAL6035500.1"/>
    </source>
</evidence>
<accession>A0AA86QJZ3</accession>